<name>F0QBQ2_PARA1</name>
<dbReference type="Pfam" id="PF00717">
    <property type="entry name" value="Peptidase_S24"/>
    <property type="match status" value="1"/>
</dbReference>
<organism evidence="7 8">
    <name type="scientific">Paracidovorax avenae (strain ATCC 19860 / DSM 7227 / CCUG 15838 / JCM 20985 / LMG 2117 / NCPPB 1011)</name>
    <name type="common">Acidovorax avenae</name>
    <dbReference type="NCBI Taxonomy" id="643561"/>
    <lineage>
        <taxon>Bacteria</taxon>
        <taxon>Pseudomonadati</taxon>
        <taxon>Pseudomonadota</taxon>
        <taxon>Betaproteobacteria</taxon>
        <taxon>Burkholderiales</taxon>
        <taxon>Comamonadaceae</taxon>
        <taxon>Paracidovorax</taxon>
    </lineage>
</organism>
<dbReference type="InterPro" id="IPR015927">
    <property type="entry name" value="Peptidase_S24_S26A/B/C"/>
</dbReference>
<dbReference type="PANTHER" id="PTHR40661">
    <property type="match status" value="1"/>
</dbReference>
<feature type="domain" description="Peptidase S24/S26A/S26B/S26C" evidence="6">
    <location>
        <begin position="97"/>
        <end position="219"/>
    </location>
</feature>
<keyword evidence="3" id="KW-0805">Transcription regulation</keyword>
<gene>
    <name evidence="7" type="ordered locus">Acav_3512</name>
</gene>
<dbReference type="Gene3D" id="2.10.109.10">
    <property type="entry name" value="Umud Fragment, subunit A"/>
    <property type="match status" value="1"/>
</dbReference>
<protein>
    <submittedName>
        <fullName evidence="7">Putative phage repressor</fullName>
    </submittedName>
</protein>
<keyword evidence="4" id="KW-0238">DNA-binding</keyword>
<evidence type="ECO:0000256" key="2">
    <source>
        <dbReference type="ARBA" id="ARBA00022801"/>
    </source>
</evidence>
<dbReference type="Proteomes" id="UP000002482">
    <property type="component" value="Chromosome"/>
</dbReference>
<dbReference type="GeneID" id="34239707"/>
<dbReference type="GO" id="GO:0004252">
    <property type="term" value="F:serine-type endopeptidase activity"/>
    <property type="evidence" value="ECO:0007669"/>
    <property type="project" value="InterPro"/>
</dbReference>
<dbReference type="AlphaFoldDB" id="F0QBQ2"/>
<dbReference type="EMBL" id="CP002521">
    <property type="protein sequence ID" value="ADX47411.1"/>
    <property type="molecule type" value="Genomic_DNA"/>
</dbReference>
<evidence type="ECO:0000313" key="7">
    <source>
        <dbReference type="EMBL" id="ADX47411.1"/>
    </source>
</evidence>
<evidence type="ECO:0000259" key="6">
    <source>
        <dbReference type="Pfam" id="PF00717"/>
    </source>
</evidence>
<dbReference type="OrthoDB" id="7011085at2"/>
<keyword evidence="2" id="KW-0378">Hydrolase</keyword>
<dbReference type="GO" id="GO:0006508">
    <property type="term" value="P:proteolysis"/>
    <property type="evidence" value="ECO:0007669"/>
    <property type="project" value="UniProtKB-KW"/>
</dbReference>
<dbReference type="InterPro" id="IPR019756">
    <property type="entry name" value="Pept_S26A_signal_pept_1_Ser-AS"/>
</dbReference>
<dbReference type="RefSeq" id="WP_013595896.1">
    <property type="nucleotide sequence ID" value="NC_015138.1"/>
</dbReference>
<evidence type="ECO:0000313" key="8">
    <source>
        <dbReference type="Proteomes" id="UP000002482"/>
    </source>
</evidence>
<proteinExistence type="predicted"/>
<dbReference type="InterPro" id="IPR036286">
    <property type="entry name" value="LexA/Signal_pep-like_sf"/>
</dbReference>
<keyword evidence="5" id="KW-0804">Transcription</keyword>
<dbReference type="Gene3D" id="1.10.260.40">
    <property type="entry name" value="lambda repressor-like DNA-binding domains"/>
    <property type="match status" value="1"/>
</dbReference>
<reference evidence="7" key="1">
    <citation type="submission" date="2011-02" db="EMBL/GenBank/DDBJ databases">
        <title>Complete sequence of Acidovorax avenae subsp. avenae ATCC 19860.</title>
        <authorList>
            <consortium name="US DOE Joint Genome Institute"/>
            <person name="Lucas S."/>
            <person name="Copeland A."/>
            <person name="Lapidus A."/>
            <person name="Cheng J.-F."/>
            <person name="Goodwin L."/>
            <person name="Pitluck S."/>
            <person name="Chertkov O."/>
            <person name="Held B."/>
            <person name="Detter J.C."/>
            <person name="Han C."/>
            <person name="Tapia R."/>
            <person name="Land M."/>
            <person name="Hauser L."/>
            <person name="Kyrpides N."/>
            <person name="Ivanova N."/>
            <person name="Ovchinnikova G."/>
            <person name="Pagani I."/>
            <person name="Gordon S."/>
            <person name="Woyke T."/>
        </authorList>
    </citation>
    <scope>NUCLEOTIDE SEQUENCE</scope>
    <source>
        <strain evidence="7">ATCC 19860</strain>
    </source>
</reference>
<dbReference type="HOGENOM" id="CLU_066192_1_2_4"/>
<dbReference type="KEGG" id="aaa:Acav_3512"/>
<evidence type="ECO:0000256" key="1">
    <source>
        <dbReference type="ARBA" id="ARBA00022670"/>
    </source>
</evidence>
<dbReference type="PANTHER" id="PTHR40661:SF3">
    <property type="entry name" value="FELS-1 PROPHAGE TRANSCRIPTIONAL REGULATOR"/>
    <property type="match status" value="1"/>
</dbReference>
<sequence>MHESALRLYQAASELKDVTGQSAVARLLGESPQNIKNWEMRGVSKAGALKAEELIGCSAAWLLTGDRQPAPAHRRPAQPAAVTTSGSVTVPQLANAASMGAGSEMAHEDVMVGRLTLSPTWIGRTLRGLSTPENLRFIHAYGDSMEPTFLDGDVLLVDAGVRTVEVDGVYVLGAQNRLFIKRVRQRLDGAYEISSDNPTVKTVDVLDGKHTVEILGKVIWIWNGRKI</sequence>
<dbReference type="CDD" id="cd06529">
    <property type="entry name" value="S24_LexA-like"/>
    <property type="match status" value="1"/>
</dbReference>
<keyword evidence="8" id="KW-1185">Reference proteome</keyword>
<dbReference type="PROSITE" id="PS00501">
    <property type="entry name" value="SPASE_I_1"/>
    <property type="match status" value="1"/>
</dbReference>
<accession>F0QBQ2</accession>
<keyword evidence="1" id="KW-0645">Protease</keyword>
<evidence type="ECO:0000256" key="3">
    <source>
        <dbReference type="ARBA" id="ARBA00023015"/>
    </source>
</evidence>
<evidence type="ECO:0000256" key="4">
    <source>
        <dbReference type="ARBA" id="ARBA00023125"/>
    </source>
</evidence>
<dbReference type="SUPFAM" id="SSF51306">
    <property type="entry name" value="LexA/Signal peptidase"/>
    <property type="match status" value="1"/>
</dbReference>
<dbReference type="InterPro" id="IPR039418">
    <property type="entry name" value="LexA-like"/>
</dbReference>
<dbReference type="GO" id="GO:0003677">
    <property type="term" value="F:DNA binding"/>
    <property type="evidence" value="ECO:0007669"/>
    <property type="project" value="UniProtKB-KW"/>
</dbReference>
<evidence type="ECO:0000256" key="5">
    <source>
        <dbReference type="ARBA" id="ARBA00023163"/>
    </source>
</evidence>
<dbReference type="InterPro" id="IPR010982">
    <property type="entry name" value="Lambda_DNA-bd_dom_sf"/>
</dbReference>
<dbReference type="GO" id="GO:0016020">
    <property type="term" value="C:membrane"/>
    <property type="evidence" value="ECO:0007669"/>
    <property type="project" value="InterPro"/>
</dbReference>